<reference evidence="2" key="1">
    <citation type="submission" date="2017-09" db="EMBL/GenBank/DDBJ databases">
        <title>Depth-based differentiation of microbial function through sediment-hosted aquifers and enrichment of novel symbionts in the deep terrestrial subsurface.</title>
        <authorList>
            <person name="Probst A.J."/>
            <person name="Ladd B."/>
            <person name="Jarett J.K."/>
            <person name="Geller-Mcgrath D.E."/>
            <person name="Sieber C.M.K."/>
            <person name="Emerson J.B."/>
            <person name="Anantharaman K."/>
            <person name="Thomas B.C."/>
            <person name="Malmstrom R."/>
            <person name="Stieglmeier M."/>
            <person name="Klingl A."/>
            <person name="Woyke T."/>
            <person name="Ryan C.M."/>
            <person name="Banfield J.F."/>
        </authorList>
    </citation>
    <scope>NUCLEOTIDE SEQUENCE [LARGE SCALE GENOMIC DNA]</scope>
</reference>
<proteinExistence type="predicted"/>
<protein>
    <submittedName>
        <fullName evidence="1">Uncharacterized protein</fullName>
    </submittedName>
</protein>
<gene>
    <name evidence="1" type="ORF">COU29_02820</name>
</gene>
<comment type="caution">
    <text evidence="1">The sequence shown here is derived from an EMBL/GenBank/DDBJ whole genome shotgun (WGS) entry which is preliminary data.</text>
</comment>
<accession>A0A2M6W7G1</accession>
<dbReference type="AlphaFoldDB" id="A0A2M6W7G1"/>
<evidence type="ECO:0000313" key="2">
    <source>
        <dbReference type="Proteomes" id="UP000231426"/>
    </source>
</evidence>
<dbReference type="Proteomes" id="UP000231426">
    <property type="component" value="Unassembled WGS sequence"/>
</dbReference>
<sequence>MKILPHQLRALKIYKQVHQIKKDAFENLKKQGFFEKLDEAYQDLFKKNKIDLKTAHILKMLFKNSSDMRVDNPMFNGAMLTLDKIIQILETDGKNNEDNRTLLTLSTDGDLYRNPKNKYCYSMKSEGKRLKILETLGDDYIKTNKIKEKIESTSNEAVRKAVGIINKKSKYRLKLKQPLIESKLGCGYRINGLYKLKK</sequence>
<name>A0A2M6W7G1_9BACT</name>
<organism evidence="1 2">
    <name type="scientific">Candidatus Magasanikbacteria bacterium CG10_big_fil_rev_8_21_14_0_10_36_32</name>
    <dbReference type="NCBI Taxonomy" id="1974646"/>
    <lineage>
        <taxon>Bacteria</taxon>
        <taxon>Candidatus Magasanikiibacteriota</taxon>
    </lineage>
</organism>
<evidence type="ECO:0000313" key="1">
    <source>
        <dbReference type="EMBL" id="PIT88675.1"/>
    </source>
</evidence>
<dbReference type="EMBL" id="PFBV01000003">
    <property type="protein sequence ID" value="PIT88675.1"/>
    <property type="molecule type" value="Genomic_DNA"/>
</dbReference>